<organism evidence="1">
    <name type="scientific">hydrocarbon metagenome</name>
    <dbReference type="NCBI Taxonomy" id="938273"/>
    <lineage>
        <taxon>unclassified sequences</taxon>
        <taxon>metagenomes</taxon>
        <taxon>ecological metagenomes</taxon>
    </lineage>
</organism>
<sequence length="63" mass="7520">MTSIETDVREIKERIRPLTEKIEALLHERETLAMMKLSKRLLSAFLDEEPDLYTVRDARVVYR</sequence>
<accession>A0A0W8FJB7</accession>
<reference evidence="1" key="1">
    <citation type="journal article" date="2015" name="Proc. Natl. Acad. Sci. U.S.A.">
        <title>Networks of energetic and metabolic interactions define dynamics in microbial communities.</title>
        <authorList>
            <person name="Embree M."/>
            <person name="Liu J.K."/>
            <person name="Al-Bassam M.M."/>
            <person name="Zengler K."/>
        </authorList>
    </citation>
    <scope>NUCLEOTIDE SEQUENCE</scope>
</reference>
<protein>
    <submittedName>
        <fullName evidence="1">Uncharacterized protein</fullName>
    </submittedName>
</protein>
<dbReference type="EMBL" id="LNQE01001117">
    <property type="protein sequence ID" value="KUG20992.1"/>
    <property type="molecule type" value="Genomic_DNA"/>
</dbReference>
<gene>
    <name evidence="1" type="ORF">ASZ90_009258</name>
</gene>
<evidence type="ECO:0000313" key="1">
    <source>
        <dbReference type="EMBL" id="KUG20992.1"/>
    </source>
</evidence>
<name>A0A0W8FJB7_9ZZZZ</name>
<proteinExistence type="predicted"/>
<dbReference type="AlphaFoldDB" id="A0A0W8FJB7"/>
<comment type="caution">
    <text evidence="1">The sequence shown here is derived from an EMBL/GenBank/DDBJ whole genome shotgun (WGS) entry which is preliminary data.</text>
</comment>